<sequence>MSDYRQKTESYRPVMHIPWSALGDSEILRHTVPDQKTSVDDTIDDLDPANRHMEFALDAERPSLSDSIRCLKEFNDKITDLAEILRIAGSDMPKIPQVHAPPQPNSNEIFHGPILNTLSNSTPHAISSFINGTSPFRHQSSSSSTSKRSSSSQEDAMSVGHDNVTNRRSSTQNAVRRQVFIARKAKPQLRTFRSVKRGPARTGTKEVLHRSFSAGSPDENDHRPSVNKNESESDSRRREKRMTFPSEPQTASTQSNRFSTSLNKKAHRPSISTLIAHQSAHSILKAKRDPKQFNESTPPIPPPHRQPIKVQTSSIRRPSLSATSSTPTTPTTPVHWISPNISDLKSQGNEMYSPSELLHDHRPTHGGYERQSRDTDALSWFSKGSSSAKSEHLTRRQQPPVGIEGPPQPTNFK</sequence>
<evidence type="ECO:0000313" key="2">
    <source>
        <dbReference type="EMBL" id="OZJ01489.1"/>
    </source>
</evidence>
<comment type="caution">
    <text evidence="2">The sequence shown here is derived from an EMBL/GenBank/DDBJ whole genome shotgun (WGS) entry which is preliminary data.</text>
</comment>
<name>A0A261XT03_9FUNG</name>
<evidence type="ECO:0000256" key="1">
    <source>
        <dbReference type="SAM" id="MobiDB-lite"/>
    </source>
</evidence>
<dbReference type="AlphaFoldDB" id="A0A261XT03"/>
<feature type="non-terminal residue" evidence="2">
    <location>
        <position position="413"/>
    </location>
</feature>
<feature type="compositionally biased region" description="Polar residues" evidence="1">
    <location>
        <begin position="166"/>
        <end position="175"/>
    </location>
</feature>
<feature type="region of interest" description="Disordered" evidence="1">
    <location>
        <begin position="129"/>
        <end position="267"/>
    </location>
</feature>
<feature type="compositionally biased region" description="Basic residues" evidence="1">
    <location>
        <begin position="183"/>
        <end position="199"/>
    </location>
</feature>
<proteinExistence type="predicted"/>
<feature type="compositionally biased region" description="Low complexity" evidence="1">
    <location>
        <begin position="318"/>
        <end position="333"/>
    </location>
</feature>
<feature type="compositionally biased region" description="Polar residues" evidence="1">
    <location>
        <begin position="339"/>
        <end position="352"/>
    </location>
</feature>
<feature type="compositionally biased region" description="Low complexity" evidence="1">
    <location>
        <begin position="379"/>
        <end position="388"/>
    </location>
</feature>
<gene>
    <name evidence="2" type="ORF">BZG36_05591</name>
</gene>
<feature type="region of interest" description="Disordered" evidence="1">
    <location>
        <begin position="289"/>
        <end position="413"/>
    </location>
</feature>
<organism evidence="2 3">
    <name type="scientific">Bifiguratus adelaidae</name>
    <dbReference type="NCBI Taxonomy" id="1938954"/>
    <lineage>
        <taxon>Eukaryota</taxon>
        <taxon>Fungi</taxon>
        <taxon>Fungi incertae sedis</taxon>
        <taxon>Mucoromycota</taxon>
        <taxon>Mucoromycotina</taxon>
        <taxon>Endogonomycetes</taxon>
        <taxon>Endogonales</taxon>
        <taxon>Endogonales incertae sedis</taxon>
        <taxon>Bifiguratus</taxon>
    </lineage>
</organism>
<feature type="compositionally biased region" description="Polar residues" evidence="1">
    <location>
        <begin position="246"/>
        <end position="263"/>
    </location>
</feature>
<protein>
    <submittedName>
        <fullName evidence="2">Uncharacterized protein</fullName>
    </submittedName>
</protein>
<keyword evidence="3" id="KW-1185">Reference proteome</keyword>
<reference evidence="2 3" key="1">
    <citation type="journal article" date="2017" name="Mycologia">
        <title>Bifiguratus adelaidae, gen. et sp. nov., a new member of Mucoromycotina in endophytic and soil-dwelling habitats.</title>
        <authorList>
            <person name="Torres-Cruz T.J."/>
            <person name="Billingsley Tobias T.L."/>
            <person name="Almatruk M."/>
            <person name="Hesse C."/>
            <person name="Kuske C.R."/>
            <person name="Desiro A."/>
            <person name="Benucci G.M."/>
            <person name="Bonito G."/>
            <person name="Stajich J.E."/>
            <person name="Dunlap C."/>
            <person name="Arnold A.E."/>
            <person name="Porras-Alfaro A."/>
        </authorList>
    </citation>
    <scope>NUCLEOTIDE SEQUENCE [LARGE SCALE GENOMIC DNA]</scope>
    <source>
        <strain evidence="2 3">AZ0501</strain>
    </source>
</reference>
<feature type="compositionally biased region" description="Basic and acidic residues" evidence="1">
    <location>
        <begin position="357"/>
        <end position="376"/>
    </location>
</feature>
<evidence type="ECO:0000313" key="3">
    <source>
        <dbReference type="Proteomes" id="UP000242875"/>
    </source>
</evidence>
<dbReference type="EMBL" id="MVBO01000335">
    <property type="protein sequence ID" value="OZJ01489.1"/>
    <property type="molecule type" value="Genomic_DNA"/>
</dbReference>
<accession>A0A261XT03</accession>
<dbReference type="Proteomes" id="UP000242875">
    <property type="component" value="Unassembled WGS sequence"/>
</dbReference>
<feature type="compositionally biased region" description="Low complexity" evidence="1">
    <location>
        <begin position="140"/>
        <end position="152"/>
    </location>
</feature>
<feature type="compositionally biased region" description="Polar residues" evidence="1">
    <location>
        <begin position="129"/>
        <end position="139"/>
    </location>
</feature>
<feature type="compositionally biased region" description="Basic and acidic residues" evidence="1">
    <location>
        <begin position="219"/>
        <end position="237"/>
    </location>
</feature>